<proteinExistence type="predicted"/>
<protein>
    <submittedName>
        <fullName evidence="2">Uncharacterized protein</fullName>
    </submittedName>
</protein>
<feature type="region of interest" description="Disordered" evidence="1">
    <location>
        <begin position="105"/>
        <end position="124"/>
    </location>
</feature>
<comment type="caution">
    <text evidence="2">The sequence shown here is derived from an EMBL/GenBank/DDBJ whole genome shotgun (WGS) entry which is preliminary data.</text>
</comment>
<evidence type="ECO:0000313" key="3">
    <source>
        <dbReference type="Proteomes" id="UP001600424"/>
    </source>
</evidence>
<dbReference type="RefSeq" id="WP_386255702.1">
    <property type="nucleotide sequence ID" value="NZ_JBHTRV010000063.1"/>
</dbReference>
<gene>
    <name evidence="2" type="ORF">ACFQ63_39515</name>
</gene>
<dbReference type="Proteomes" id="UP001600424">
    <property type="component" value="Unassembled WGS sequence"/>
</dbReference>
<keyword evidence="3" id="KW-1185">Reference proteome</keyword>
<name>A0ABW6J725_STRWE</name>
<evidence type="ECO:0000256" key="1">
    <source>
        <dbReference type="SAM" id="MobiDB-lite"/>
    </source>
</evidence>
<accession>A0ABW6J725</accession>
<sequence length="124" mass="13541">MPVEYAHEGRILALSVPADLDVASRAAAALHVQGLVLAYRPRGVRLHMAVGLASDASLSVLARVRRLCEGLGIFLTLTDRPWTVRTPPSRGLHLALSVPEPMEVHRSVKSDDRTDTTRLSHFEA</sequence>
<organism evidence="2 3">
    <name type="scientific">Streptomyces wedmorensis</name>
    <dbReference type="NCBI Taxonomy" id="43759"/>
    <lineage>
        <taxon>Bacteria</taxon>
        <taxon>Bacillati</taxon>
        <taxon>Actinomycetota</taxon>
        <taxon>Actinomycetes</taxon>
        <taxon>Kitasatosporales</taxon>
        <taxon>Streptomycetaceae</taxon>
        <taxon>Streptomyces</taxon>
    </lineage>
</organism>
<dbReference type="EMBL" id="JBHTRV010000063">
    <property type="protein sequence ID" value="MFE5985748.1"/>
    <property type="molecule type" value="Genomic_DNA"/>
</dbReference>
<reference evidence="2 3" key="1">
    <citation type="submission" date="2024-09" db="EMBL/GenBank/DDBJ databases">
        <title>The Natural Products Discovery Center: Release of the First 8490 Sequenced Strains for Exploring Actinobacteria Biosynthetic Diversity.</title>
        <authorList>
            <person name="Kalkreuter E."/>
            <person name="Kautsar S.A."/>
            <person name="Yang D."/>
            <person name="Bader C.D."/>
            <person name="Teijaro C.N."/>
            <person name="Fluegel L."/>
            <person name="Davis C.M."/>
            <person name="Simpson J.R."/>
            <person name="Lauterbach L."/>
            <person name="Steele A.D."/>
            <person name="Gui C."/>
            <person name="Meng S."/>
            <person name="Li G."/>
            <person name="Viehrig K."/>
            <person name="Ye F."/>
            <person name="Su P."/>
            <person name="Kiefer A.F."/>
            <person name="Nichols A."/>
            <person name="Cepeda A.J."/>
            <person name="Yan W."/>
            <person name="Fan B."/>
            <person name="Jiang Y."/>
            <person name="Adhikari A."/>
            <person name="Zheng C.-J."/>
            <person name="Schuster L."/>
            <person name="Cowan T.M."/>
            <person name="Smanski M.J."/>
            <person name="Chevrette M.G."/>
            <person name="De Carvalho L.P.S."/>
            <person name="Shen B."/>
        </authorList>
    </citation>
    <scope>NUCLEOTIDE SEQUENCE [LARGE SCALE GENOMIC DNA]</scope>
    <source>
        <strain evidence="2 3">NPDC056472</strain>
    </source>
</reference>
<evidence type="ECO:0000313" key="2">
    <source>
        <dbReference type="EMBL" id="MFE5985748.1"/>
    </source>
</evidence>